<comment type="caution">
    <text evidence="2">The sequence shown here is derived from an EMBL/GenBank/DDBJ whole genome shotgun (WGS) entry which is preliminary data.</text>
</comment>
<dbReference type="AlphaFoldDB" id="A0A1F5MGJ8"/>
<protein>
    <submittedName>
        <fullName evidence="2">Uncharacterized protein</fullName>
    </submittedName>
</protein>
<dbReference type="EMBL" id="MFDT01000059">
    <property type="protein sequence ID" value="OGE64485.1"/>
    <property type="molecule type" value="Genomic_DNA"/>
</dbReference>
<keyword evidence="1" id="KW-0175">Coiled coil</keyword>
<evidence type="ECO:0000256" key="1">
    <source>
        <dbReference type="SAM" id="Coils"/>
    </source>
</evidence>
<evidence type="ECO:0000313" key="2">
    <source>
        <dbReference type="EMBL" id="OGE64485.1"/>
    </source>
</evidence>
<name>A0A1F5MGJ8_9BACT</name>
<organism evidence="2 3">
    <name type="scientific">Candidatus Daviesbacteria bacterium RIFCSPLOWO2_02_FULL_36_7</name>
    <dbReference type="NCBI Taxonomy" id="1797792"/>
    <lineage>
        <taxon>Bacteria</taxon>
        <taxon>Candidatus Daviesiibacteriota</taxon>
    </lineage>
</organism>
<evidence type="ECO:0000313" key="3">
    <source>
        <dbReference type="Proteomes" id="UP000178859"/>
    </source>
</evidence>
<accession>A0A1F5MGJ8</accession>
<sequence>MGETVPTVKKTTRIKKTSTVTPQITESSANTSPAKISAVISAIFTEISLKIADIKTEFENLIKQIAETKESWTKEQKDHYEEFAKRREQEDIERKREQETYNYTTALARKRAEDEFADKKLQWEKDLAARKQELADQQKELEDLRKTAADFDNQKDQAVKTAQNLLQQSITQQFEIEKKLREQEFKSEKEILNLKNTSLTAENNRLTSELTALKKSLEESTQQIKEVAIKIIEARNNQTKDQISSENLRNP</sequence>
<gene>
    <name evidence="2" type="ORF">A3I48_02315</name>
</gene>
<dbReference type="Proteomes" id="UP000178859">
    <property type="component" value="Unassembled WGS sequence"/>
</dbReference>
<reference evidence="2 3" key="1">
    <citation type="journal article" date="2016" name="Nat. Commun.">
        <title>Thousands of microbial genomes shed light on interconnected biogeochemical processes in an aquifer system.</title>
        <authorList>
            <person name="Anantharaman K."/>
            <person name="Brown C.T."/>
            <person name="Hug L.A."/>
            <person name="Sharon I."/>
            <person name="Castelle C.J."/>
            <person name="Probst A.J."/>
            <person name="Thomas B.C."/>
            <person name="Singh A."/>
            <person name="Wilkins M.J."/>
            <person name="Karaoz U."/>
            <person name="Brodie E.L."/>
            <person name="Williams K.H."/>
            <person name="Hubbard S.S."/>
            <person name="Banfield J.F."/>
        </authorList>
    </citation>
    <scope>NUCLEOTIDE SEQUENCE [LARGE SCALE GENOMIC DNA]</scope>
</reference>
<feature type="coiled-coil region" evidence="1">
    <location>
        <begin position="120"/>
        <end position="237"/>
    </location>
</feature>
<proteinExistence type="predicted"/>